<dbReference type="InterPro" id="IPR018163">
    <property type="entry name" value="Thr/Ala-tRNA-synth_IIc_edit"/>
</dbReference>
<dbReference type="GO" id="GO:0002161">
    <property type="term" value="F:aminoacyl-tRNA deacylase activity"/>
    <property type="evidence" value="ECO:0007669"/>
    <property type="project" value="UniProtKB-ARBA"/>
</dbReference>
<dbReference type="Gene3D" id="3.30.980.10">
    <property type="entry name" value="Threonyl-trna Synthetase, Chain A, domain 2"/>
    <property type="match status" value="1"/>
</dbReference>
<dbReference type="SMART" id="SM00863">
    <property type="entry name" value="tRNA_SAD"/>
    <property type="match status" value="1"/>
</dbReference>
<dbReference type="PROSITE" id="PS50860">
    <property type="entry name" value="AA_TRNA_LIGASE_II_ALA"/>
    <property type="match status" value="1"/>
</dbReference>
<dbReference type="SUPFAM" id="SSF50447">
    <property type="entry name" value="Translation proteins"/>
    <property type="match status" value="1"/>
</dbReference>
<dbReference type="PANTHER" id="PTHR43462:SF1">
    <property type="entry name" value="ALANYL-TRNA EDITING PROTEIN AARSD1"/>
    <property type="match status" value="1"/>
</dbReference>
<reference evidence="6" key="2">
    <citation type="submission" date="2023-03" db="EMBL/GenBank/DDBJ databases">
        <authorList>
            <person name="Zhang Z."/>
        </authorList>
    </citation>
    <scope>NUCLEOTIDE SEQUENCE</scope>
    <source>
        <strain evidence="6">DSA</strain>
    </source>
</reference>
<evidence type="ECO:0000259" key="5">
    <source>
        <dbReference type="PROSITE" id="PS50860"/>
    </source>
</evidence>
<dbReference type="GO" id="GO:0046872">
    <property type="term" value="F:metal ion binding"/>
    <property type="evidence" value="ECO:0007669"/>
    <property type="project" value="UniProtKB-KW"/>
</dbReference>
<dbReference type="GO" id="GO:0005737">
    <property type="term" value="C:cytoplasm"/>
    <property type="evidence" value="ECO:0007669"/>
    <property type="project" value="UniProtKB-SubCell"/>
</dbReference>
<evidence type="ECO:0000256" key="1">
    <source>
        <dbReference type="ARBA" id="ARBA00001947"/>
    </source>
</evidence>
<dbReference type="RefSeq" id="WP_304544429.1">
    <property type="nucleotide sequence ID" value="NZ_JARPTC010000021.1"/>
</dbReference>
<dbReference type="GO" id="GO:0003676">
    <property type="term" value="F:nucleic acid binding"/>
    <property type="evidence" value="ECO:0007669"/>
    <property type="project" value="InterPro"/>
</dbReference>
<dbReference type="InterPro" id="IPR051335">
    <property type="entry name" value="Alanyl-tRNA_Editing_Enzymes"/>
</dbReference>
<dbReference type="GO" id="GO:0006419">
    <property type="term" value="P:alanyl-tRNA aminoacylation"/>
    <property type="evidence" value="ECO:0007669"/>
    <property type="project" value="InterPro"/>
</dbReference>
<dbReference type="GO" id="GO:0005524">
    <property type="term" value="F:ATP binding"/>
    <property type="evidence" value="ECO:0007669"/>
    <property type="project" value="InterPro"/>
</dbReference>
<reference evidence="6" key="1">
    <citation type="journal article" date="2023" name="J. Hazard. Mater.">
        <title>Anaerobic biodegradation of pyrene and benzo[a]pyrene by a new sulfate-reducing Desulforamulus aquiferis strain DSA.</title>
        <authorList>
            <person name="Zhang Z."/>
            <person name="Sun J."/>
            <person name="Gong X."/>
            <person name="Wang C."/>
            <person name="Wang H."/>
        </authorList>
    </citation>
    <scope>NUCLEOTIDE SEQUENCE</scope>
    <source>
        <strain evidence="6">DSA</strain>
    </source>
</reference>
<dbReference type="InterPro" id="IPR012947">
    <property type="entry name" value="tRNA_SAD"/>
</dbReference>
<dbReference type="InterPro" id="IPR009000">
    <property type="entry name" value="Transl_B-barrel_sf"/>
</dbReference>
<dbReference type="PANTHER" id="PTHR43462">
    <property type="entry name" value="ALANYL-TRNA EDITING PROTEIN"/>
    <property type="match status" value="1"/>
</dbReference>
<dbReference type="AlphaFoldDB" id="A0AAW7ZHG9"/>
<evidence type="ECO:0000313" key="6">
    <source>
        <dbReference type="EMBL" id="MDO7788466.1"/>
    </source>
</evidence>
<dbReference type="Pfam" id="PF07973">
    <property type="entry name" value="tRNA_SAD"/>
    <property type="match status" value="1"/>
</dbReference>
<dbReference type="SUPFAM" id="SSF55186">
    <property type="entry name" value="ThrRS/AlaRS common domain"/>
    <property type="match status" value="1"/>
</dbReference>
<evidence type="ECO:0000313" key="7">
    <source>
        <dbReference type="Proteomes" id="UP001172911"/>
    </source>
</evidence>
<comment type="subcellular location">
    <subcellularLocation>
        <location evidence="2">Cytoplasm</location>
    </subcellularLocation>
</comment>
<dbReference type="InterPro" id="IPR018164">
    <property type="entry name" value="Ala-tRNA-synth_IIc_N"/>
</dbReference>
<dbReference type="GO" id="GO:0004813">
    <property type="term" value="F:alanine-tRNA ligase activity"/>
    <property type="evidence" value="ECO:0007669"/>
    <property type="project" value="InterPro"/>
</dbReference>
<dbReference type="Proteomes" id="UP001172911">
    <property type="component" value="Unassembled WGS sequence"/>
</dbReference>
<dbReference type="Gene3D" id="3.10.310.40">
    <property type="match status" value="1"/>
</dbReference>
<evidence type="ECO:0000256" key="2">
    <source>
        <dbReference type="ARBA" id="ARBA00004496"/>
    </source>
</evidence>
<keyword evidence="3" id="KW-0479">Metal-binding</keyword>
<protein>
    <submittedName>
        <fullName evidence="6">Alanyl-tRNA editing protein</fullName>
    </submittedName>
</protein>
<accession>A0AAW7ZHG9</accession>
<comment type="caution">
    <text evidence="6">The sequence shown here is derived from an EMBL/GenBank/DDBJ whole genome shotgun (WGS) entry which is preliminary data.</text>
</comment>
<evidence type="ECO:0000256" key="4">
    <source>
        <dbReference type="ARBA" id="ARBA00022833"/>
    </source>
</evidence>
<feature type="domain" description="Alanyl-transfer RNA synthetases family profile" evidence="5">
    <location>
        <begin position="1"/>
        <end position="229"/>
    </location>
</feature>
<proteinExistence type="predicted"/>
<comment type="cofactor">
    <cofactor evidence="1">
        <name>Zn(2+)</name>
        <dbReference type="ChEBI" id="CHEBI:29105"/>
    </cofactor>
</comment>
<dbReference type="EMBL" id="JARPTC010000021">
    <property type="protein sequence ID" value="MDO7788466.1"/>
    <property type="molecule type" value="Genomic_DNA"/>
</dbReference>
<evidence type="ECO:0000256" key="3">
    <source>
        <dbReference type="ARBA" id="ARBA00022723"/>
    </source>
</evidence>
<organism evidence="6 7">
    <name type="scientific">Desulforamulus aquiferis</name>
    <dbReference type="NCBI Taxonomy" id="1397668"/>
    <lineage>
        <taxon>Bacteria</taxon>
        <taxon>Bacillati</taxon>
        <taxon>Bacillota</taxon>
        <taxon>Clostridia</taxon>
        <taxon>Eubacteriales</taxon>
        <taxon>Peptococcaceae</taxon>
        <taxon>Desulforamulus</taxon>
    </lineage>
</organism>
<gene>
    <name evidence="6" type="ORF">P6N53_14655</name>
</gene>
<name>A0AAW7ZHG9_9FIRM</name>
<keyword evidence="4" id="KW-0862">Zinc</keyword>
<dbReference type="InterPro" id="IPR018165">
    <property type="entry name" value="Ala-tRNA-synth_IIc_core"/>
</dbReference>
<keyword evidence="7" id="KW-1185">Reference proteome</keyword>
<dbReference type="Gene3D" id="2.40.30.130">
    <property type="match status" value="1"/>
</dbReference>
<dbReference type="Pfam" id="PF01411">
    <property type="entry name" value="tRNA-synt_2c"/>
    <property type="match status" value="1"/>
</dbReference>
<sequence length="403" mass="45092">MYFLRGLYQDDPYLLQFRSKVTGSIAEEEKTGILIENTVFYPEGGGQPSDQGNLVCARRSYEVLHVEERNGQIIHWIAGTAMPSLGTEVLMTVDAERRRDHMQQHHGQHIISAIFEQQYGFETIGFHLGQETCTIDLKTSNLSPELLKEAEIEANNIVMENLPVKTEYYRRDQLAPELMAKLPSEQTEVRLVIIPGIDENACCGTHPRYTGEVGPIKLLKTEKVRTHVRLHFICGLRAVIWMQGTANLLKDLEDAVGAAGSEAVTRINKREQEIKQFQRERKELLKFKYQAIAGELRNKAQRINDVTLIIQHIDDADMDMLRGLACSLNLENQVTILAGGQGPFNVVFACGQSTPVPASKLAEHIWPLLKGKGGGSSGFVQGAAQELPLDRLTEEVIHLIKNS</sequence>